<dbReference type="Proteomes" id="UP001189429">
    <property type="component" value="Unassembled WGS sequence"/>
</dbReference>
<feature type="compositionally biased region" description="Basic and acidic residues" evidence="1">
    <location>
        <begin position="25"/>
        <end position="42"/>
    </location>
</feature>
<gene>
    <name evidence="2" type="ORF">PCOR1329_LOCUS32221</name>
</gene>
<protein>
    <submittedName>
        <fullName evidence="2">Uncharacterized protein</fullName>
    </submittedName>
</protein>
<evidence type="ECO:0000256" key="1">
    <source>
        <dbReference type="SAM" id="MobiDB-lite"/>
    </source>
</evidence>
<comment type="caution">
    <text evidence="2">The sequence shown here is derived from an EMBL/GenBank/DDBJ whole genome shotgun (WGS) entry which is preliminary data.</text>
</comment>
<sequence>MQVPSAAAPGAAPARPEWLCQKAPPDARQRPAELREIADLVAREISSASTGSGVVSGACSSAGPDRSDAEEGLALWEPWPVEHAAQTPSRRGKSTTEGFAPLEPWPLGPAGLAQRLGLEVDGGSRVAGDDDCSDSAAWEPWRALAEQEVSADASEMARWRERRARRKANRGALVGVGWRSFRSQSHEHSVLCSSDCRVGAGVRAAWHSL</sequence>
<keyword evidence="3" id="KW-1185">Reference proteome</keyword>
<evidence type="ECO:0000313" key="2">
    <source>
        <dbReference type="EMBL" id="CAK0835042.1"/>
    </source>
</evidence>
<proteinExistence type="predicted"/>
<name>A0ABN9SSK8_9DINO</name>
<feature type="compositionally biased region" description="Low complexity" evidence="1">
    <location>
        <begin position="1"/>
        <end position="16"/>
    </location>
</feature>
<reference evidence="2" key="1">
    <citation type="submission" date="2023-10" db="EMBL/GenBank/DDBJ databases">
        <authorList>
            <person name="Chen Y."/>
            <person name="Shah S."/>
            <person name="Dougan E. K."/>
            <person name="Thang M."/>
            <person name="Chan C."/>
        </authorList>
    </citation>
    <scope>NUCLEOTIDE SEQUENCE [LARGE SCALE GENOMIC DNA]</scope>
</reference>
<evidence type="ECO:0000313" key="3">
    <source>
        <dbReference type="Proteomes" id="UP001189429"/>
    </source>
</evidence>
<dbReference type="EMBL" id="CAUYUJ010012980">
    <property type="protein sequence ID" value="CAK0835042.1"/>
    <property type="molecule type" value="Genomic_DNA"/>
</dbReference>
<accession>A0ABN9SSK8</accession>
<organism evidence="2 3">
    <name type="scientific">Prorocentrum cordatum</name>
    <dbReference type="NCBI Taxonomy" id="2364126"/>
    <lineage>
        <taxon>Eukaryota</taxon>
        <taxon>Sar</taxon>
        <taxon>Alveolata</taxon>
        <taxon>Dinophyceae</taxon>
        <taxon>Prorocentrales</taxon>
        <taxon>Prorocentraceae</taxon>
        <taxon>Prorocentrum</taxon>
    </lineage>
</organism>
<feature type="compositionally biased region" description="Low complexity" evidence="1">
    <location>
        <begin position="46"/>
        <end position="63"/>
    </location>
</feature>
<feature type="region of interest" description="Disordered" evidence="1">
    <location>
        <begin position="1"/>
        <end position="70"/>
    </location>
</feature>